<feature type="region of interest" description="Disordered" evidence="1">
    <location>
        <begin position="145"/>
        <end position="174"/>
    </location>
</feature>
<feature type="compositionally biased region" description="Low complexity" evidence="1">
    <location>
        <begin position="148"/>
        <end position="174"/>
    </location>
</feature>
<evidence type="ECO:0000313" key="3">
    <source>
        <dbReference type="Proteomes" id="UP000515703"/>
    </source>
</evidence>
<feature type="compositionally biased region" description="Polar residues" evidence="1">
    <location>
        <begin position="67"/>
        <end position="80"/>
    </location>
</feature>
<reference evidence="2 3" key="2">
    <citation type="submission" date="2020-08" db="EMBL/GenBank/DDBJ databases">
        <authorList>
            <person name="Ueki A."/>
            <person name="Tonouchi A."/>
        </authorList>
    </citation>
    <scope>NUCLEOTIDE SEQUENCE [LARGE SCALE GENOMIC DNA]</scope>
    <source>
        <strain evidence="2 3">CTTW</strain>
    </source>
</reference>
<dbReference type="PANTHER" id="PTHR24023:SF1095">
    <property type="entry name" value="EGF-LIKE DOMAIN-CONTAINING PROTEIN"/>
    <property type="match status" value="1"/>
</dbReference>
<dbReference type="AlphaFoldDB" id="A0A7I8DI38"/>
<proteinExistence type="predicted"/>
<protein>
    <recommendedName>
        <fullName evidence="4">Collagen-like protein</fullName>
    </recommendedName>
</protein>
<gene>
    <name evidence="2" type="ORF">bsdcttw_11640</name>
</gene>
<feature type="region of interest" description="Disordered" evidence="1">
    <location>
        <begin position="50"/>
        <end position="82"/>
    </location>
</feature>
<dbReference type="GO" id="GO:0030020">
    <property type="term" value="F:extracellular matrix structural constituent conferring tensile strength"/>
    <property type="evidence" value="ECO:0007669"/>
    <property type="project" value="TreeGrafter"/>
</dbReference>
<name>A0A7I8DI38_9FIRM</name>
<dbReference type="KEGG" id="acht:bsdcttw_11640"/>
<evidence type="ECO:0000256" key="1">
    <source>
        <dbReference type="SAM" id="MobiDB-lite"/>
    </source>
</evidence>
<evidence type="ECO:0008006" key="4">
    <source>
        <dbReference type="Google" id="ProtNLM"/>
    </source>
</evidence>
<dbReference type="PANTHER" id="PTHR24023">
    <property type="entry name" value="COLLAGEN ALPHA"/>
    <property type="match status" value="1"/>
</dbReference>
<dbReference type="GO" id="GO:0031012">
    <property type="term" value="C:extracellular matrix"/>
    <property type="evidence" value="ECO:0007669"/>
    <property type="project" value="TreeGrafter"/>
</dbReference>
<organism evidence="2 3">
    <name type="scientific">Anaerocolumna chitinilytica</name>
    <dbReference type="NCBI Taxonomy" id="1727145"/>
    <lineage>
        <taxon>Bacteria</taxon>
        <taxon>Bacillati</taxon>
        <taxon>Bacillota</taxon>
        <taxon>Clostridia</taxon>
        <taxon>Lachnospirales</taxon>
        <taxon>Lachnospiraceae</taxon>
        <taxon>Anaerocolumna</taxon>
    </lineage>
</organism>
<sequence>MALDKVRVQLLDENSGAVIKEVDVLTSADAVLFSDGETFQQKLDAGTLKGQKGDTGATGAQGVKGDTGSTGAAGQRGSQWFTGTGVTGTSTTGTVFSGSGVSSALLGDYFLNSSTGYVYNCTLAGAASVAKWAYVGSIKGIQGDQGPAGSAGSTGAQGATGATGQRGSQWYTGTGVTGTSTTGTVFSSSGVTSAVENDMYLNNSTGYVYTCTLAGTASVAKWVYSGSIKGATGATGATGSTGATGATGPKGDAGDSVRIGTDYATGTQAKLFFKVTN</sequence>
<dbReference type="RefSeq" id="WP_185258473.1">
    <property type="nucleotide sequence ID" value="NZ_AP023368.1"/>
</dbReference>
<reference evidence="2 3" key="1">
    <citation type="submission" date="2020-08" db="EMBL/GenBank/DDBJ databases">
        <title>Draft genome sequencing of an Anaerocolumna strain isolated from anoxic soil subjected to BSD treatment.</title>
        <authorList>
            <person name="Uek A."/>
            <person name="Tonouchi A."/>
        </authorList>
    </citation>
    <scope>NUCLEOTIDE SEQUENCE [LARGE SCALE GENOMIC DNA]</scope>
    <source>
        <strain evidence="2 3">CTTW</strain>
    </source>
</reference>
<dbReference type="InterPro" id="IPR050149">
    <property type="entry name" value="Collagen_superfamily"/>
</dbReference>
<dbReference type="Gene3D" id="1.20.5.320">
    <property type="entry name" value="6-Phosphogluconate Dehydrogenase, domain 3"/>
    <property type="match status" value="1"/>
</dbReference>
<dbReference type="Proteomes" id="UP000515703">
    <property type="component" value="Chromosome"/>
</dbReference>
<evidence type="ECO:0000313" key="2">
    <source>
        <dbReference type="EMBL" id="BCJ98123.1"/>
    </source>
</evidence>
<keyword evidence="3" id="KW-1185">Reference proteome</keyword>
<dbReference type="GO" id="GO:0005615">
    <property type="term" value="C:extracellular space"/>
    <property type="evidence" value="ECO:0007669"/>
    <property type="project" value="TreeGrafter"/>
</dbReference>
<accession>A0A7I8DI38</accession>
<dbReference type="GO" id="GO:0030198">
    <property type="term" value="P:extracellular matrix organization"/>
    <property type="evidence" value="ECO:0007669"/>
    <property type="project" value="TreeGrafter"/>
</dbReference>
<dbReference type="EMBL" id="AP023368">
    <property type="protein sequence ID" value="BCJ98123.1"/>
    <property type="molecule type" value="Genomic_DNA"/>
</dbReference>